<protein>
    <recommendedName>
        <fullName evidence="2">F-box domain-containing protein</fullName>
    </recommendedName>
</protein>
<gene>
    <name evidence="1" type="ORF">An14g02930</name>
</gene>
<dbReference type="VEuPathDB" id="FungiDB:An14g02930"/>
<dbReference type="SUPFAM" id="SSF81383">
    <property type="entry name" value="F-box domain"/>
    <property type="match status" value="1"/>
</dbReference>
<dbReference type="InterPro" id="IPR036047">
    <property type="entry name" value="F-box-like_dom_sf"/>
</dbReference>
<sequence>MSTITSCSYLWSWDSVYMNEILHHQAETMDSPHQIFLIPEVLEPVLLNLDTTTLLFSQRVCHVWNSLIKTSPSLQTALFFRPQKDSSTSTPALKPKRTVNPLMNKLLKHFVSNHGSSFHRDISSYLSRFGPQKSSDPSTTELERQHPYLRPEASWREMLLHQPPAPTLAVSDDLIPLSIGGVPSNESNAVLRLKHLEKLVQVCFSFPVEKVLIFYPMHNPPWGRAPVSILRRFLDTCDTYIVPRYFVLTGLSTAVDAPVECGWPAGLPWLTEVGRWLKEWEAIRESWRLECLTHFMYLYFYGS</sequence>
<proteinExistence type="predicted"/>
<accession>A0AAJ8BX85</accession>
<dbReference type="GeneID" id="84592955"/>
<evidence type="ECO:0008006" key="2">
    <source>
        <dbReference type="Google" id="ProtNLM"/>
    </source>
</evidence>
<reference evidence="1" key="1">
    <citation type="submission" date="2025-02" db="EMBL/GenBank/DDBJ databases">
        <authorList>
            <consortium name="NCBI Genome Project"/>
        </authorList>
    </citation>
    <scope>NUCLEOTIDE SEQUENCE</scope>
</reference>
<dbReference type="RefSeq" id="XP_059604633.1">
    <property type="nucleotide sequence ID" value="XM_059744152.1"/>
</dbReference>
<dbReference type="KEGG" id="ang:An14g02930"/>
<name>A0AAJ8BX85_ASPNG</name>
<dbReference type="AlphaFoldDB" id="A0AAJ8BX85"/>
<reference evidence="1" key="2">
    <citation type="submission" date="2025-08" db="UniProtKB">
        <authorList>
            <consortium name="RefSeq"/>
        </authorList>
    </citation>
    <scope>IDENTIFICATION</scope>
</reference>
<evidence type="ECO:0000313" key="1">
    <source>
        <dbReference type="RefSeq" id="XP_059604633.1"/>
    </source>
</evidence>
<organism evidence="1">
    <name type="scientific">Aspergillus niger</name>
    <dbReference type="NCBI Taxonomy" id="5061"/>
    <lineage>
        <taxon>Eukaryota</taxon>
        <taxon>Fungi</taxon>
        <taxon>Dikarya</taxon>
        <taxon>Ascomycota</taxon>
        <taxon>Pezizomycotina</taxon>
        <taxon>Eurotiomycetes</taxon>
        <taxon>Eurotiomycetidae</taxon>
        <taxon>Eurotiales</taxon>
        <taxon>Aspergillaceae</taxon>
        <taxon>Aspergillus</taxon>
        <taxon>Aspergillus subgen. Circumdati</taxon>
    </lineage>
</organism>